<reference evidence="1" key="1">
    <citation type="submission" date="2023-04" db="EMBL/GenBank/DDBJ databases">
        <title>Epidemiological investigation of Clostridium perfringens isolated from cattle.</title>
        <authorList>
            <person name="Tian R."/>
        </authorList>
    </citation>
    <scope>NUCLEOTIDE SEQUENCE</scope>
    <source>
        <strain evidence="1">ZWCP172</strain>
    </source>
</reference>
<dbReference type="EMBL" id="JARVUX010000007">
    <property type="protein sequence ID" value="MDH2337035.1"/>
    <property type="molecule type" value="Genomic_DNA"/>
</dbReference>
<protein>
    <submittedName>
        <fullName evidence="1">Uncharacterized protein</fullName>
    </submittedName>
</protein>
<gene>
    <name evidence="1" type="ORF">QDQ28_12675</name>
</gene>
<organism evidence="1 2">
    <name type="scientific">Clostridium perfringens</name>
    <dbReference type="NCBI Taxonomy" id="1502"/>
    <lineage>
        <taxon>Bacteria</taxon>
        <taxon>Bacillati</taxon>
        <taxon>Bacillota</taxon>
        <taxon>Clostridia</taxon>
        <taxon>Eubacteriales</taxon>
        <taxon>Clostridiaceae</taxon>
        <taxon>Clostridium</taxon>
    </lineage>
</organism>
<evidence type="ECO:0000313" key="1">
    <source>
        <dbReference type="EMBL" id="MDH2337035.1"/>
    </source>
</evidence>
<dbReference type="Proteomes" id="UP001222958">
    <property type="component" value="Unassembled WGS sequence"/>
</dbReference>
<sequence length="117" mass="12908">MKNYESDIVVAKILDEYTLVLNKGSNDGIKKEQQFLIYELSENDIVDPITKENLGKLEIIKGKGIVTHLQDKICTIHSSNYQTSLIAKMSLLGGASTSQNNTLPFNNAKIGDLAKPL</sequence>
<comment type="caution">
    <text evidence="1">The sequence shown here is derived from an EMBL/GenBank/DDBJ whole genome shotgun (WGS) entry which is preliminary data.</text>
</comment>
<evidence type="ECO:0000313" key="2">
    <source>
        <dbReference type="Proteomes" id="UP001222958"/>
    </source>
</evidence>
<dbReference type="AlphaFoldDB" id="A0AAP4ABR0"/>
<name>A0AAP4ABR0_CLOPF</name>
<dbReference type="RefSeq" id="WP_279858036.1">
    <property type="nucleotide sequence ID" value="NZ_JARVUX010000007.1"/>
</dbReference>
<proteinExistence type="predicted"/>
<accession>A0AAP4ABR0</accession>